<keyword evidence="1" id="KW-0472">Membrane</keyword>
<dbReference type="AlphaFoldDB" id="A0A846M7R6"/>
<dbReference type="Proteomes" id="UP000532769">
    <property type="component" value="Unassembled WGS sequence"/>
</dbReference>
<reference evidence="2 3" key="1">
    <citation type="submission" date="2020-03" db="EMBL/GenBank/DDBJ databases">
        <title>Genomic Encyclopedia of Archaeal and Bacterial Type Strains, Phase II (KMG-II): from individual species to whole genera.</title>
        <authorList>
            <person name="Goeker M."/>
        </authorList>
    </citation>
    <scope>NUCLEOTIDE SEQUENCE [LARGE SCALE GENOMIC DNA]</scope>
    <source>
        <strain evidence="2 3">DSM 4749</strain>
    </source>
</reference>
<keyword evidence="1" id="KW-1133">Transmembrane helix</keyword>
<comment type="caution">
    <text evidence="2">The sequence shown here is derived from an EMBL/GenBank/DDBJ whole genome shotgun (WGS) entry which is preliminary data.</text>
</comment>
<proteinExistence type="predicted"/>
<evidence type="ECO:0000313" key="2">
    <source>
        <dbReference type="EMBL" id="NIK13496.1"/>
    </source>
</evidence>
<evidence type="ECO:0000256" key="1">
    <source>
        <dbReference type="SAM" id="Phobius"/>
    </source>
</evidence>
<keyword evidence="3" id="KW-1185">Reference proteome</keyword>
<organism evidence="2 3">
    <name type="scientific">Saccharococcus thermophilus</name>
    <dbReference type="NCBI Taxonomy" id="29396"/>
    <lineage>
        <taxon>Bacteria</taxon>
        <taxon>Bacillati</taxon>
        <taxon>Bacillota</taxon>
        <taxon>Bacilli</taxon>
        <taxon>Bacillales</taxon>
        <taxon>Anoxybacillaceae</taxon>
        <taxon>Saccharococcus</taxon>
    </lineage>
</organism>
<feature type="transmembrane region" description="Helical" evidence="1">
    <location>
        <begin position="29"/>
        <end position="54"/>
    </location>
</feature>
<name>A0A846M7R6_9BACL</name>
<gene>
    <name evidence="2" type="ORF">BDD39_000006</name>
</gene>
<protein>
    <submittedName>
        <fullName evidence="2">Uncharacterized membrane protein YoaK (UPF0700 family)</fullName>
    </submittedName>
</protein>
<sequence>MNWLIVWAPLLEFLVGCLASVFFAEKFKGVATMIIVQFILYMILMNALLLYGFLIKH</sequence>
<evidence type="ECO:0000313" key="3">
    <source>
        <dbReference type="Proteomes" id="UP000532769"/>
    </source>
</evidence>
<dbReference type="EMBL" id="JAASRS010000001">
    <property type="protein sequence ID" value="NIK13496.1"/>
    <property type="molecule type" value="Genomic_DNA"/>
</dbReference>
<accession>A0A846M7R6</accession>
<keyword evidence="1" id="KW-0812">Transmembrane</keyword>